<sequence>MRRYEETTLYQLESEEYHQKISSLSCFALRNLPKPSRDPYQLSGDVCQRPSELKSIKPILEDRNHYPGKPFVLLGIWDSMNLKILEDLTQMFIACLRP</sequence>
<evidence type="ECO:0000313" key="2">
    <source>
        <dbReference type="Proteomes" id="UP000887013"/>
    </source>
</evidence>
<proteinExistence type="predicted"/>
<accession>A0A8X6Q1B3</accession>
<dbReference type="EMBL" id="BMAW01120899">
    <property type="protein sequence ID" value="GFT91333.1"/>
    <property type="molecule type" value="Genomic_DNA"/>
</dbReference>
<reference evidence="1" key="1">
    <citation type="submission" date="2020-08" db="EMBL/GenBank/DDBJ databases">
        <title>Multicomponent nature underlies the extraordinary mechanical properties of spider dragline silk.</title>
        <authorList>
            <person name="Kono N."/>
            <person name="Nakamura H."/>
            <person name="Mori M."/>
            <person name="Yoshida Y."/>
            <person name="Ohtoshi R."/>
            <person name="Malay A.D."/>
            <person name="Moran D.A.P."/>
            <person name="Tomita M."/>
            <person name="Numata K."/>
            <person name="Arakawa K."/>
        </authorList>
    </citation>
    <scope>NUCLEOTIDE SEQUENCE</scope>
</reference>
<protein>
    <submittedName>
        <fullName evidence="1">Uncharacterized protein</fullName>
    </submittedName>
</protein>
<organism evidence="1 2">
    <name type="scientific">Nephila pilipes</name>
    <name type="common">Giant wood spider</name>
    <name type="synonym">Nephila maculata</name>
    <dbReference type="NCBI Taxonomy" id="299642"/>
    <lineage>
        <taxon>Eukaryota</taxon>
        <taxon>Metazoa</taxon>
        <taxon>Ecdysozoa</taxon>
        <taxon>Arthropoda</taxon>
        <taxon>Chelicerata</taxon>
        <taxon>Arachnida</taxon>
        <taxon>Araneae</taxon>
        <taxon>Araneomorphae</taxon>
        <taxon>Entelegynae</taxon>
        <taxon>Araneoidea</taxon>
        <taxon>Nephilidae</taxon>
        <taxon>Nephila</taxon>
    </lineage>
</organism>
<name>A0A8X6Q1B3_NEPPI</name>
<keyword evidence="2" id="KW-1185">Reference proteome</keyword>
<evidence type="ECO:0000313" key="1">
    <source>
        <dbReference type="EMBL" id="GFT91333.1"/>
    </source>
</evidence>
<gene>
    <name evidence="1" type="ORF">NPIL_394491</name>
</gene>
<dbReference type="Proteomes" id="UP000887013">
    <property type="component" value="Unassembled WGS sequence"/>
</dbReference>
<comment type="caution">
    <text evidence="1">The sequence shown here is derived from an EMBL/GenBank/DDBJ whole genome shotgun (WGS) entry which is preliminary data.</text>
</comment>
<dbReference type="AlphaFoldDB" id="A0A8X6Q1B3"/>